<feature type="region of interest" description="Disordered" evidence="5">
    <location>
        <begin position="143"/>
        <end position="181"/>
    </location>
</feature>
<dbReference type="GO" id="GO:0071944">
    <property type="term" value="C:cell periphery"/>
    <property type="evidence" value="ECO:0007669"/>
    <property type="project" value="UniProtKB-ARBA"/>
</dbReference>
<feature type="region of interest" description="Disordered" evidence="5">
    <location>
        <begin position="288"/>
        <end position="309"/>
    </location>
</feature>
<feature type="transmembrane region" description="Helical" evidence="6">
    <location>
        <begin position="187"/>
        <end position="210"/>
    </location>
</feature>
<organism evidence="8 9">
    <name type="scientific">Dothistroma septosporum (strain NZE10 / CBS 128990)</name>
    <name type="common">Red band needle blight fungus</name>
    <name type="synonym">Mycosphaerella pini</name>
    <dbReference type="NCBI Taxonomy" id="675120"/>
    <lineage>
        <taxon>Eukaryota</taxon>
        <taxon>Fungi</taxon>
        <taxon>Dikarya</taxon>
        <taxon>Ascomycota</taxon>
        <taxon>Pezizomycotina</taxon>
        <taxon>Dothideomycetes</taxon>
        <taxon>Dothideomycetidae</taxon>
        <taxon>Mycosphaerellales</taxon>
        <taxon>Mycosphaerellaceae</taxon>
        <taxon>Dothistroma</taxon>
    </lineage>
</organism>
<dbReference type="AlphaFoldDB" id="N1PXA5"/>
<evidence type="ECO:0000313" key="9">
    <source>
        <dbReference type="Proteomes" id="UP000016933"/>
    </source>
</evidence>
<dbReference type="OrthoDB" id="5390143at2759"/>
<evidence type="ECO:0000256" key="4">
    <source>
        <dbReference type="ARBA" id="ARBA00023136"/>
    </source>
</evidence>
<reference evidence="9" key="1">
    <citation type="journal article" date="2012" name="PLoS Genet.">
        <title>The genomes of the fungal plant pathogens Cladosporium fulvum and Dothistroma septosporum reveal adaptation to different hosts and lifestyles but also signatures of common ancestry.</title>
        <authorList>
            <person name="de Wit P.J.G.M."/>
            <person name="van der Burgt A."/>
            <person name="Oekmen B."/>
            <person name="Stergiopoulos I."/>
            <person name="Abd-Elsalam K.A."/>
            <person name="Aerts A.L."/>
            <person name="Bahkali A.H."/>
            <person name="Beenen H.G."/>
            <person name="Chettri P."/>
            <person name="Cox M.P."/>
            <person name="Datema E."/>
            <person name="de Vries R.P."/>
            <person name="Dhillon B."/>
            <person name="Ganley A.R."/>
            <person name="Griffiths S.A."/>
            <person name="Guo Y."/>
            <person name="Hamelin R.C."/>
            <person name="Henrissat B."/>
            <person name="Kabir M.S."/>
            <person name="Jashni M.K."/>
            <person name="Kema G."/>
            <person name="Klaubauf S."/>
            <person name="Lapidus A."/>
            <person name="Levasseur A."/>
            <person name="Lindquist E."/>
            <person name="Mehrabi R."/>
            <person name="Ohm R.A."/>
            <person name="Owen T.J."/>
            <person name="Salamov A."/>
            <person name="Schwelm A."/>
            <person name="Schijlen E."/>
            <person name="Sun H."/>
            <person name="van den Burg H.A."/>
            <person name="van Ham R.C.H.J."/>
            <person name="Zhang S."/>
            <person name="Goodwin S.B."/>
            <person name="Grigoriev I.V."/>
            <person name="Collemare J."/>
            <person name="Bradshaw R.E."/>
        </authorList>
    </citation>
    <scope>NUCLEOTIDE SEQUENCE [LARGE SCALE GENOMIC DNA]</scope>
    <source>
        <strain evidence="9">NZE10 / CBS 128990</strain>
    </source>
</reference>
<keyword evidence="4 6" id="KW-0472">Membrane</keyword>
<dbReference type="eggNOG" id="ENOG502SWSF">
    <property type="taxonomic scope" value="Eukaryota"/>
</dbReference>
<protein>
    <recommendedName>
        <fullName evidence="10">Mid2 domain-containing protein</fullName>
    </recommendedName>
</protein>
<feature type="chain" id="PRO_5004109664" description="Mid2 domain-containing protein" evidence="7">
    <location>
        <begin position="23"/>
        <end position="309"/>
    </location>
</feature>
<evidence type="ECO:0000256" key="7">
    <source>
        <dbReference type="SAM" id="SignalP"/>
    </source>
</evidence>
<evidence type="ECO:0008006" key="10">
    <source>
        <dbReference type="Google" id="ProtNLM"/>
    </source>
</evidence>
<evidence type="ECO:0000256" key="3">
    <source>
        <dbReference type="ARBA" id="ARBA00022989"/>
    </source>
</evidence>
<keyword evidence="7" id="KW-0732">Signal</keyword>
<reference evidence="8 9" key="2">
    <citation type="journal article" date="2012" name="PLoS Pathog.">
        <title>Diverse lifestyles and strategies of plant pathogenesis encoded in the genomes of eighteen Dothideomycetes fungi.</title>
        <authorList>
            <person name="Ohm R.A."/>
            <person name="Feau N."/>
            <person name="Henrissat B."/>
            <person name="Schoch C.L."/>
            <person name="Horwitz B.A."/>
            <person name="Barry K.W."/>
            <person name="Condon B.J."/>
            <person name="Copeland A.C."/>
            <person name="Dhillon B."/>
            <person name="Glaser F."/>
            <person name="Hesse C.N."/>
            <person name="Kosti I."/>
            <person name="LaButti K."/>
            <person name="Lindquist E.A."/>
            <person name="Lucas S."/>
            <person name="Salamov A.A."/>
            <person name="Bradshaw R.E."/>
            <person name="Ciuffetti L."/>
            <person name="Hamelin R.C."/>
            <person name="Kema G.H.J."/>
            <person name="Lawrence C."/>
            <person name="Scott J.A."/>
            <person name="Spatafora J.W."/>
            <person name="Turgeon B.G."/>
            <person name="de Wit P.J.G.M."/>
            <person name="Zhong S."/>
            <person name="Goodwin S.B."/>
            <person name="Grigoriev I.V."/>
        </authorList>
    </citation>
    <scope>NUCLEOTIDE SEQUENCE [LARGE SCALE GENOMIC DNA]</scope>
    <source>
        <strain evidence="9">NZE10 / CBS 128990</strain>
    </source>
</reference>
<proteinExistence type="predicted"/>
<feature type="signal peptide" evidence="7">
    <location>
        <begin position="1"/>
        <end position="22"/>
    </location>
</feature>
<evidence type="ECO:0000256" key="6">
    <source>
        <dbReference type="SAM" id="Phobius"/>
    </source>
</evidence>
<evidence type="ECO:0000256" key="2">
    <source>
        <dbReference type="ARBA" id="ARBA00022692"/>
    </source>
</evidence>
<dbReference type="Proteomes" id="UP000016933">
    <property type="component" value="Unassembled WGS sequence"/>
</dbReference>
<dbReference type="PANTHER" id="PTHR15549:SF26">
    <property type="entry name" value="AXIAL BUDDING PATTERN PROTEIN 2-RELATED"/>
    <property type="match status" value="1"/>
</dbReference>
<dbReference type="STRING" id="675120.N1PXA5"/>
<accession>N1PXA5</accession>
<dbReference type="EMBL" id="KB446537">
    <property type="protein sequence ID" value="EME46854.1"/>
    <property type="molecule type" value="Genomic_DNA"/>
</dbReference>
<keyword evidence="3 6" id="KW-1133">Transmembrane helix</keyword>
<keyword evidence="2 6" id="KW-0812">Transmembrane</keyword>
<dbReference type="PANTHER" id="PTHR15549">
    <property type="entry name" value="PAIRED IMMUNOGLOBULIN-LIKE TYPE 2 RECEPTOR"/>
    <property type="match status" value="1"/>
</dbReference>
<name>N1PXA5_DOTSN</name>
<dbReference type="CDD" id="cd12087">
    <property type="entry name" value="TM_EGFR-like"/>
    <property type="match status" value="1"/>
</dbReference>
<dbReference type="InterPro" id="IPR051694">
    <property type="entry name" value="Immunoregulatory_rcpt-like"/>
</dbReference>
<dbReference type="HOGENOM" id="CLU_963711_0_0_1"/>
<sequence>MYPRWLFPCIAILTSLATSALAQGENHFINPPIPGATNVYIDNKNFSIGATVELEWTTTYPMISLILWQNDNASYYTLIDNQPATQSFSWPIDLMGVFDLRNGAVFFFQMWNLTNNGNGQSITDRFSSHYFNLVNDGTTSTATATATPTGVVGTASSLPNPTASSTSTSASTPSSPPDSGLSTGAKAGIGIGVALGVLALIGATAAFWFLRRRKSARYTPARSNPDSPPPMGGNGKYDMPMEQQHGQSAPGYNTYGGGPLYAQDVKGQYSGVGEEPVEMAATQAAPVEMSADSALGPRELDSNVGIVRR</sequence>
<evidence type="ECO:0000313" key="8">
    <source>
        <dbReference type="EMBL" id="EME46854.1"/>
    </source>
</evidence>
<gene>
    <name evidence="8" type="ORF">DOTSEDRAFT_70724</name>
</gene>
<comment type="subcellular location">
    <subcellularLocation>
        <location evidence="1">Membrane</location>
        <topology evidence="1">Single-pass membrane protein</topology>
    </subcellularLocation>
</comment>
<dbReference type="GO" id="GO:0016020">
    <property type="term" value="C:membrane"/>
    <property type="evidence" value="ECO:0007669"/>
    <property type="project" value="UniProtKB-SubCell"/>
</dbReference>
<feature type="compositionally biased region" description="Low complexity" evidence="5">
    <location>
        <begin position="143"/>
        <end position="179"/>
    </location>
</feature>
<evidence type="ECO:0000256" key="1">
    <source>
        <dbReference type="ARBA" id="ARBA00004167"/>
    </source>
</evidence>
<feature type="region of interest" description="Disordered" evidence="5">
    <location>
        <begin position="217"/>
        <end position="246"/>
    </location>
</feature>
<evidence type="ECO:0000256" key="5">
    <source>
        <dbReference type="SAM" id="MobiDB-lite"/>
    </source>
</evidence>
<keyword evidence="9" id="KW-1185">Reference proteome</keyword>
<dbReference type="OMA" id="MAGQPWV"/>